<dbReference type="Gene3D" id="1.10.189.10">
    <property type="entry name" value="Pyruvate Phosphate Dikinase, domain 2"/>
    <property type="match status" value="1"/>
</dbReference>
<sequence>MSENKDPHVAQSGTSVESVKFVYDFTEGNKDLKDLLGGKGANLAEMTNLGLPVPPGFTITTEACKVYLDSGEEPAALRDEVSAHLEALEQRMGKKLGQADDPLLVSVRSGAKFSMPGMMDTVLNIGLSDKSVQGLAKQAGDDRFAWDSYRRLIQMFGKTVLGVDGELFEDALEAAKAAKKVTVDTELEAADLKKLVTKFKKIVKTECGRDFPQDPREQMDLAIKAVFDSWNGERAKLYRRQERIPHDLGTAVNVCSMVFGNLGPDSGTGVAFTRDPASGHQGVYGDYLQNAQGEDVVAGIRNTVPLAELEQIDKKSYDQLMQIMETLENHYKDLCDIEFTIERGRLWMLQTRVGKRTAGAAFRIATQLVDQGLIDEAEALTRVNGAQLAQLMFPRFDESAKVEQVGRGIAASPGAAVGKAVFDSYTAVKWSRSGEKVILIRRETNPDDLDGMIAAEGILTSRGGKTSHAAVVARGMGKTCVCGAEELEVDTKRRRMTVPGGHVVEEGDVISIDGSSGKVYLGEVPVVPSPVVEYFEGRMHPGADDADELVEAVHRMMAFADRKRRLRVRANADNAEDALRARRFGAQGIGLCRTEHMFLGDRRELVERLILADTEEEREESLKALLPLQKKDFVELFEAMDGLPVTIRLLDPPLHEFLPDITELSVRVALAESRQEPHENELRLLQAVHRLHEQNPMLGLRGVRLGLVIPGLFTMQVRAIAEAAAERKNAKGDPRAEIMIPLVGTVQELEIVRDEADKVVAEVEEATGTRLKLAIGTMIELPRAALTAGQIAEAAEFFSFGTNDLTQTVWGFSRDDVEASFFTAYLEKGIFGVSPFETIDKDGVGSLVKSAAKAGRETRPDLKLGVCGEHGGDPESVHFFHEVGLDYVSCSPFRIPVARLEAGRAAVTSAGSDHR</sequence>
<dbReference type="InterPro" id="IPR002192">
    <property type="entry name" value="PPDK_AMP/ATP-bd"/>
</dbReference>
<dbReference type="Pfam" id="PF00391">
    <property type="entry name" value="PEP-utilizers"/>
    <property type="match status" value="1"/>
</dbReference>
<dbReference type="Pfam" id="PF02896">
    <property type="entry name" value="PEP-utilizers_C"/>
    <property type="match status" value="1"/>
</dbReference>
<dbReference type="NCBIfam" id="TIGR01828">
    <property type="entry name" value="pyru_phos_dikin"/>
    <property type="match status" value="1"/>
</dbReference>
<keyword evidence="7" id="KW-0547">Nucleotide-binding</keyword>
<dbReference type="Gene3D" id="3.30.1490.20">
    <property type="entry name" value="ATP-grasp fold, A domain"/>
    <property type="match status" value="1"/>
</dbReference>
<proteinExistence type="inferred from homology"/>
<dbReference type="SUPFAM" id="SSF56059">
    <property type="entry name" value="Glutathione synthetase ATP-binding domain-like"/>
    <property type="match status" value="1"/>
</dbReference>
<feature type="domain" description="Pyruvate phosphate dikinase AMP/ATP-binding" evidence="13">
    <location>
        <begin position="309"/>
        <end position="359"/>
    </location>
</feature>
<evidence type="ECO:0000313" key="15">
    <source>
        <dbReference type="EMBL" id="MFE7965909.1"/>
    </source>
</evidence>
<dbReference type="InterPro" id="IPR018274">
    <property type="entry name" value="PEP_util_AS"/>
</dbReference>
<dbReference type="Gene3D" id="3.50.30.10">
    <property type="entry name" value="Phosphohistidine domain"/>
    <property type="match status" value="1"/>
</dbReference>
<evidence type="ECO:0000259" key="14">
    <source>
        <dbReference type="Pfam" id="PF02896"/>
    </source>
</evidence>
<evidence type="ECO:0000256" key="1">
    <source>
        <dbReference type="ARBA" id="ARBA00001946"/>
    </source>
</evidence>
<keyword evidence="8" id="KW-0418">Kinase</keyword>
<keyword evidence="9" id="KW-0067">ATP-binding</keyword>
<comment type="cofactor">
    <cofactor evidence="1 11">
        <name>Mg(2+)</name>
        <dbReference type="ChEBI" id="CHEBI:18420"/>
    </cofactor>
</comment>
<dbReference type="Gene3D" id="1.20.80.30">
    <property type="match status" value="1"/>
</dbReference>
<keyword evidence="5 15" id="KW-0808">Transferase</keyword>
<dbReference type="InterPro" id="IPR000121">
    <property type="entry name" value="PEP_util_C"/>
</dbReference>
<reference evidence="15 16" key="1">
    <citation type="submission" date="2024-09" db="EMBL/GenBank/DDBJ databases">
        <title>The Natural Products Discovery Center: Release of the First 8490 Sequenced Strains for Exploring Actinobacteria Biosynthetic Diversity.</title>
        <authorList>
            <person name="Kalkreuter E."/>
            <person name="Kautsar S.A."/>
            <person name="Yang D."/>
            <person name="Bader C.D."/>
            <person name="Teijaro C.N."/>
            <person name="Fluegel L."/>
            <person name="Davis C.M."/>
            <person name="Simpson J.R."/>
            <person name="Lauterbach L."/>
            <person name="Steele A.D."/>
            <person name="Gui C."/>
            <person name="Meng S."/>
            <person name="Li G."/>
            <person name="Viehrig K."/>
            <person name="Ye F."/>
            <person name="Su P."/>
            <person name="Kiefer A.F."/>
            <person name="Nichols A."/>
            <person name="Cepeda A.J."/>
            <person name="Yan W."/>
            <person name="Fan B."/>
            <person name="Jiang Y."/>
            <person name="Adhikari A."/>
            <person name="Zheng C.-J."/>
            <person name="Schuster L."/>
            <person name="Cowan T.M."/>
            <person name="Smanski M.J."/>
            <person name="Chevrette M.G."/>
            <person name="De Carvalho L.P.S."/>
            <person name="Shen B."/>
        </authorList>
    </citation>
    <scope>NUCLEOTIDE SEQUENCE [LARGE SCALE GENOMIC DNA]</scope>
    <source>
        <strain evidence="15 16">NPDC057399</strain>
    </source>
</reference>
<dbReference type="Gene3D" id="3.30.470.20">
    <property type="entry name" value="ATP-grasp fold, B domain"/>
    <property type="match status" value="1"/>
</dbReference>
<evidence type="ECO:0000313" key="16">
    <source>
        <dbReference type="Proteomes" id="UP001600650"/>
    </source>
</evidence>
<dbReference type="Pfam" id="PF01326">
    <property type="entry name" value="PPDK_N"/>
    <property type="match status" value="2"/>
</dbReference>
<dbReference type="InterPro" id="IPR036637">
    <property type="entry name" value="Phosphohistidine_dom_sf"/>
</dbReference>
<dbReference type="PROSITE" id="PS00370">
    <property type="entry name" value="PEP_ENZYMES_PHOS_SITE"/>
    <property type="match status" value="1"/>
</dbReference>
<evidence type="ECO:0000256" key="10">
    <source>
        <dbReference type="ARBA" id="ARBA00022842"/>
    </source>
</evidence>
<dbReference type="InterPro" id="IPR040442">
    <property type="entry name" value="Pyrv_kinase-like_dom_sf"/>
</dbReference>
<dbReference type="GO" id="GO:0050242">
    <property type="term" value="F:pyruvate, phosphate dikinase activity"/>
    <property type="evidence" value="ECO:0007669"/>
    <property type="project" value="UniProtKB-EC"/>
</dbReference>
<feature type="domain" description="Pyruvate phosphate dikinase AMP/ATP-binding" evidence="13">
    <location>
        <begin position="77"/>
        <end position="302"/>
    </location>
</feature>
<evidence type="ECO:0000256" key="5">
    <source>
        <dbReference type="ARBA" id="ARBA00022679"/>
    </source>
</evidence>
<keyword evidence="10" id="KW-0460">Magnesium</keyword>
<comment type="similarity">
    <text evidence="2 11">Belongs to the PEP-utilizing enzyme family.</text>
</comment>
<evidence type="ECO:0000256" key="4">
    <source>
        <dbReference type="ARBA" id="ARBA00020138"/>
    </source>
</evidence>
<dbReference type="Gene3D" id="3.20.20.60">
    <property type="entry name" value="Phosphoenolpyruvate-binding domains"/>
    <property type="match status" value="1"/>
</dbReference>
<feature type="domain" description="PEP-utilising enzyme C-terminal" evidence="14">
    <location>
        <begin position="551"/>
        <end position="903"/>
    </location>
</feature>
<dbReference type="RefSeq" id="WP_189901748.1">
    <property type="nucleotide sequence ID" value="NZ_JBHVBU010000073.1"/>
</dbReference>
<dbReference type="InterPro" id="IPR008279">
    <property type="entry name" value="PEP-util_enz_mobile_dom"/>
</dbReference>
<dbReference type="EC" id="2.7.9.1" evidence="3 11"/>
<evidence type="ECO:0000256" key="3">
    <source>
        <dbReference type="ARBA" id="ARBA00011994"/>
    </source>
</evidence>
<feature type="domain" description="PEP-utilising enzyme mobile" evidence="12">
    <location>
        <begin position="435"/>
        <end position="517"/>
    </location>
</feature>
<keyword evidence="16" id="KW-1185">Reference proteome</keyword>
<name>A0ABW6JP94_STRCE</name>
<dbReference type="PANTHER" id="PTHR22931:SF9">
    <property type="entry name" value="PYRUVATE, PHOSPHATE DIKINASE 1, CHLOROPLASTIC"/>
    <property type="match status" value="1"/>
</dbReference>
<keyword evidence="15" id="KW-0670">Pyruvate</keyword>
<accession>A0ABW6JP94</accession>
<comment type="caution">
    <text evidence="15">The sequence shown here is derived from an EMBL/GenBank/DDBJ whole genome shotgun (WGS) entry which is preliminary data.</text>
</comment>
<evidence type="ECO:0000259" key="13">
    <source>
        <dbReference type="Pfam" id="PF01326"/>
    </source>
</evidence>
<evidence type="ECO:0000256" key="7">
    <source>
        <dbReference type="ARBA" id="ARBA00022741"/>
    </source>
</evidence>
<dbReference type="PIRSF" id="PIRSF000853">
    <property type="entry name" value="PPDK"/>
    <property type="match status" value="1"/>
</dbReference>
<evidence type="ECO:0000256" key="2">
    <source>
        <dbReference type="ARBA" id="ARBA00007837"/>
    </source>
</evidence>
<evidence type="ECO:0000259" key="12">
    <source>
        <dbReference type="Pfam" id="PF00391"/>
    </source>
</evidence>
<dbReference type="NCBIfam" id="NF004531">
    <property type="entry name" value="PRK05878.1"/>
    <property type="match status" value="1"/>
</dbReference>
<evidence type="ECO:0000256" key="9">
    <source>
        <dbReference type="ARBA" id="ARBA00022840"/>
    </source>
</evidence>
<dbReference type="EMBL" id="JBHVBU010000073">
    <property type="protein sequence ID" value="MFE7965909.1"/>
    <property type="molecule type" value="Genomic_DNA"/>
</dbReference>
<dbReference type="InterPro" id="IPR015813">
    <property type="entry name" value="Pyrv/PenolPyrv_kinase-like_dom"/>
</dbReference>
<dbReference type="PANTHER" id="PTHR22931">
    <property type="entry name" value="PHOSPHOENOLPYRUVATE DIKINASE-RELATED"/>
    <property type="match status" value="1"/>
</dbReference>
<dbReference type="SUPFAM" id="SSF52009">
    <property type="entry name" value="Phosphohistidine domain"/>
    <property type="match status" value="1"/>
</dbReference>
<protein>
    <recommendedName>
        <fullName evidence="4 11">Pyruvate, phosphate dikinase</fullName>
        <ecNumber evidence="3 11">2.7.9.1</ecNumber>
    </recommendedName>
</protein>
<dbReference type="SUPFAM" id="SSF51621">
    <property type="entry name" value="Phosphoenolpyruvate/pyruvate domain"/>
    <property type="match status" value="1"/>
</dbReference>
<evidence type="ECO:0000256" key="11">
    <source>
        <dbReference type="PIRNR" id="PIRNR000853"/>
    </source>
</evidence>
<dbReference type="InterPro" id="IPR010121">
    <property type="entry name" value="Pyruvate_phosphate_dikinase"/>
</dbReference>
<gene>
    <name evidence="15" type="primary">ppdK</name>
    <name evidence="15" type="ORF">ACFU0X_23210</name>
</gene>
<evidence type="ECO:0000256" key="6">
    <source>
        <dbReference type="ARBA" id="ARBA00022723"/>
    </source>
</evidence>
<keyword evidence="6" id="KW-0479">Metal-binding</keyword>
<organism evidence="15 16">
    <name type="scientific">Streptomyces cellulosae</name>
    <dbReference type="NCBI Taxonomy" id="1968"/>
    <lineage>
        <taxon>Bacteria</taxon>
        <taxon>Bacillati</taxon>
        <taxon>Actinomycetota</taxon>
        <taxon>Actinomycetes</taxon>
        <taxon>Kitasatosporales</taxon>
        <taxon>Streptomycetaceae</taxon>
        <taxon>Streptomyces</taxon>
    </lineage>
</organism>
<evidence type="ECO:0000256" key="8">
    <source>
        <dbReference type="ARBA" id="ARBA00022777"/>
    </source>
</evidence>
<dbReference type="Proteomes" id="UP001600650">
    <property type="component" value="Unassembled WGS sequence"/>
</dbReference>
<comment type="catalytic activity">
    <reaction evidence="11">
        <text>pyruvate + phosphate + ATP = phosphoenolpyruvate + AMP + diphosphate + H(+)</text>
        <dbReference type="Rhea" id="RHEA:10756"/>
        <dbReference type="ChEBI" id="CHEBI:15361"/>
        <dbReference type="ChEBI" id="CHEBI:15378"/>
        <dbReference type="ChEBI" id="CHEBI:30616"/>
        <dbReference type="ChEBI" id="CHEBI:33019"/>
        <dbReference type="ChEBI" id="CHEBI:43474"/>
        <dbReference type="ChEBI" id="CHEBI:58702"/>
        <dbReference type="ChEBI" id="CHEBI:456215"/>
        <dbReference type="EC" id="2.7.9.1"/>
    </reaction>
</comment>
<dbReference type="InterPro" id="IPR013815">
    <property type="entry name" value="ATP_grasp_subdomain_1"/>
</dbReference>